<keyword evidence="6" id="KW-1185">Reference proteome</keyword>
<organism evidence="5 6">
    <name type="scientific">Marinospirillum insulare</name>
    <dbReference type="NCBI Taxonomy" id="217169"/>
    <lineage>
        <taxon>Bacteria</taxon>
        <taxon>Pseudomonadati</taxon>
        <taxon>Pseudomonadota</taxon>
        <taxon>Gammaproteobacteria</taxon>
        <taxon>Oceanospirillales</taxon>
        <taxon>Oceanospirillaceae</taxon>
        <taxon>Marinospirillum</taxon>
    </lineage>
</organism>
<keyword evidence="2" id="KW-0455">Luminescence</keyword>
<dbReference type="PANTHER" id="PTHR47354:SF7">
    <property type="entry name" value="NAD(P)H-FLAVIN REDUCTASE"/>
    <property type="match status" value="1"/>
</dbReference>
<evidence type="ECO:0000313" key="5">
    <source>
        <dbReference type="EMBL" id="GLR63376.1"/>
    </source>
</evidence>
<dbReference type="SUPFAM" id="SSF52343">
    <property type="entry name" value="Ferredoxin reductase-like, C-terminal NADP-linked domain"/>
    <property type="match status" value="1"/>
</dbReference>
<dbReference type="EMBL" id="BSOR01000015">
    <property type="protein sequence ID" value="GLR63376.1"/>
    <property type="molecule type" value="Genomic_DNA"/>
</dbReference>
<protein>
    <recommendedName>
        <fullName evidence="4">FAD-binding FR-type domain-containing protein</fullName>
    </recommendedName>
</protein>
<dbReference type="PRINTS" id="PR00410">
    <property type="entry name" value="PHEHYDRXLASE"/>
</dbReference>
<evidence type="ECO:0000256" key="3">
    <source>
        <dbReference type="ARBA" id="ARBA00038177"/>
    </source>
</evidence>
<dbReference type="InterPro" id="IPR017927">
    <property type="entry name" value="FAD-bd_FR_type"/>
</dbReference>
<comment type="caution">
    <text evidence="5">The sequence shown here is derived from an EMBL/GenBank/DDBJ whole genome shotgun (WGS) entry which is preliminary data.</text>
</comment>
<evidence type="ECO:0000256" key="1">
    <source>
        <dbReference type="ARBA" id="ARBA00023002"/>
    </source>
</evidence>
<dbReference type="Pfam" id="PF00175">
    <property type="entry name" value="NAD_binding_1"/>
    <property type="match status" value="1"/>
</dbReference>
<evidence type="ECO:0000256" key="2">
    <source>
        <dbReference type="ARBA" id="ARBA00023223"/>
    </source>
</evidence>
<dbReference type="Proteomes" id="UP001156682">
    <property type="component" value="Unassembled WGS sequence"/>
</dbReference>
<dbReference type="Gene3D" id="3.40.50.80">
    <property type="entry name" value="Nucleotide-binding domain of ferredoxin-NADP reductase (FNR) module"/>
    <property type="match status" value="1"/>
</dbReference>
<dbReference type="SUPFAM" id="SSF63380">
    <property type="entry name" value="Riboflavin synthase domain-like"/>
    <property type="match status" value="1"/>
</dbReference>
<sequence>MNKVVNNEPVTCSAQVQKLEELTDNVYRVSLQLEKTAVFQPGQYIEIQVVENHWQAFSLACLPGKKEVELHIQYLPERENSVALFKQLNSGNSLKVRLASGNCVLKGEDRPLTLVAAGTGFAQIKALVESLIEKNWQSPVNFYWAAKNPAGLYDLETAFAWQKKLADFTLIPIIEETVENWQGEVGMVTDVLASDYDEANSAASLEGFICGSPNMVYAVEDLLMEQGMQPKALLSDAHAYAPRQY</sequence>
<accession>A0ABQ5ZXK2</accession>
<dbReference type="InterPro" id="IPR001433">
    <property type="entry name" value="OxRdtase_FAD/NAD-bd"/>
</dbReference>
<evidence type="ECO:0000259" key="4">
    <source>
        <dbReference type="PROSITE" id="PS51384"/>
    </source>
</evidence>
<proteinExistence type="inferred from homology"/>
<evidence type="ECO:0000313" key="6">
    <source>
        <dbReference type="Proteomes" id="UP001156682"/>
    </source>
</evidence>
<dbReference type="PROSITE" id="PS51384">
    <property type="entry name" value="FAD_FR"/>
    <property type="match status" value="1"/>
</dbReference>
<comment type="similarity">
    <text evidence="3">Belongs to the Fre/LuxG FAD/NAD(P) flavoprotein oxidoreductase family.</text>
</comment>
<dbReference type="Gene3D" id="2.40.30.10">
    <property type="entry name" value="Translation factors"/>
    <property type="match status" value="1"/>
</dbReference>
<gene>
    <name evidence="5" type="ORF">GCM10007878_08110</name>
</gene>
<dbReference type="InterPro" id="IPR039261">
    <property type="entry name" value="FNR_nucleotide-bd"/>
</dbReference>
<name>A0ABQ5ZXK2_9GAMM</name>
<keyword evidence="1" id="KW-0560">Oxidoreductase</keyword>
<dbReference type="RefSeq" id="WP_027852048.1">
    <property type="nucleotide sequence ID" value="NZ_BSOR01000015.1"/>
</dbReference>
<feature type="domain" description="FAD-binding FR-type" evidence="4">
    <location>
        <begin position="9"/>
        <end position="106"/>
    </location>
</feature>
<reference evidence="6" key="1">
    <citation type="journal article" date="2019" name="Int. J. Syst. Evol. Microbiol.">
        <title>The Global Catalogue of Microorganisms (GCM) 10K type strain sequencing project: providing services to taxonomists for standard genome sequencing and annotation.</title>
        <authorList>
            <consortium name="The Broad Institute Genomics Platform"/>
            <consortium name="The Broad Institute Genome Sequencing Center for Infectious Disease"/>
            <person name="Wu L."/>
            <person name="Ma J."/>
        </authorList>
    </citation>
    <scope>NUCLEOTIDE SEQUENCE [LARGE SCALE GENOMIC DNA]</scope>
    <source>
        <strain evidence="6">NBRC 100033</strain>
    </source>
</reference>
<dbReference type="InterPro" id="IPR050415">
    <property type="entry name" value="MRET"/>
</dbReference>
<dbReference type="PANTHER" id="PTHR47354">
    <property type="entry name" value="NADH OXIDOREDUCTASE HCR"/>
    <property type="match status" value="1"/>
</dbReference>
<dbReference type="InterPro" id="IPR017938">
    <property type="entry name" value="Riboflavin_synthase-like_b-brl"/>
</dbReference>